<accession>A0A382AD17</accession>
<evidence type="ECO:0000256" key="1">
    <source>
        <dbReference type="ARBA" id="ARBA00001947"/>
    </source>
</evidence>
<evidence type="ECO:0000256" key="6">
    <source>
        <dbReference type="ARBA" id="ARBA00022692"/>
    </source>
</evidence>
<evidence type="ECO:0000259" key="14">
    <source>
        <dbReference type="Pfam" id="PF01435"/>
    </source>
</evidence>
<dbReference type="PANTHER" id="PTHR43221">
    <property type="entry name" value="PROTEASE HTPX"/>
    <property type="match status" value="1"/>
</dbReference>
<evidence type="ECO:0000256" key="4">
    <source>
        <dbReference type="ARBA" id="ARBA00022475"/>
    </source>
</evidence>
<keyword evidence="9" id="KW-0862">Zinc</keyword>
<evidence type="ECO:0000256" key="8">
    <source>
        <dbReference type="ARBA" id="ARBA00022801"/>
    </source>
</evidence>
<evidence type="ECO:0000256" key="5">
    <source>
        <dbReference type="ARBA" id="ARBA00022670"/>
    </source>
</evidence>
<evidence type="ECO:0000256" key="2">
    <source>
        <dbReference type="ARBA" id="ARBA00004651"/>
    </source>
</evidence>
<comment type="cofactor">
    <cofactor evidence="1">
        <name>Zn(2+)</name>
        <dbReference type="ChEBI" id="CHEBI:29105"/>
    </cofactor>
</comment>
<dbReference type="GO" id="GO:0005886">
    <property type="term" value="C:plasma membrane"/>
    <property type="evidence" value="ECO:0007669"/>
    <property type="project" value="UniProtKB-SubCell"/>
</dbReference>
<feature type="non-terminal residue" evidence="15">
    <location>
        <position position="288"/>
    </location>
</feature>
<feature type="non-terminal residue" evidence="15">
    <location>
        <position position="1"/>
    </location>
</feature>
<dbReference type="Pfam" id="PF01435">
    <property type="entry name" value="Peptidase_M48"/>
    <property type="match status" value="1"/>
</dbReference>
<sequence length="288" mass="30530">MVNTAKTFGLLALLGGLFIVIGGAIGGSGGLILGLVIGLLFVGGSYWFSDKLAIASARAVPAEPSDYPEYHRVMTELSMAAGLPMPKLYISPNKQPNAFATGRNPEHAAVAVTQGLLDNLDWYEIRGVLAHELSHVENRDILIGSVAAAIGMAITLIARMAFWAAMFSGGRGRDRNPLGEIAFAIMAPIAAMLIQAAISRTREYKADATAARLIGDGEPLARALEKLEITSGRIPSGIDPNQASSYIVNPLKAEARGRGGSRIFSTHPPTVERVERLRNGSWNQGTVG</sequence>
<keyword evidence="11" id="KW-0482">Metalloprotease</keyword>
<feature type="transmembrane region" description="Helical" evidence="13">
    <location>
        <begin position="31"/>
        <end position="48"/>
    </location>
</feature>
<feature type="domain" description="Peptidase M48" evidence="14">
    <location>
        <begin position="68"/>
        <end position="279"/>
    </location>
</feature>
<evidence type="ECO:0000256" key="7">
    <source>
        <dbReference type="ARBA" id="ARBA00022723"/>
    </source>
</evidence>
<dbReference type="CDD" id="cd07336">
    <property type="entry name" value="M48B_HtpX_like"/>
    <property type="match status" value="1"/>
</dbReference>
<dbReference type="InterPro" id="IPR050083">
    <property type="entry name" value="HtpX_protease"/>
</dbReference>
<keyword evidence="6 13" id="KW-0812">Transmembrane</keyword>
<protein>
    <recommendedName>
        <fullName evidence="14">Peptidase M48 domain-containing protein</fullName>
    </recommendedName>
</protein>
<dbReference type="GO" id="GO:0046872">
    <property type="term" value="F:metal ion binding"/>
    <property type="evidence" value="ECO:0007669"/>
    <property type="project" value="UniProtKB-KW"/>
</dbReference>
<keyword evidence="12 13" id="KW-0472">Membrane</keyword>
<evidence type="ECO:0000256" key="12">
    <source>
        <dbReference type="ARBA" id="ARBA00023136"/>
    </source>
</evidence>
<keyword evidence="4" id="KW-1003">Cell membrane</keyword>
<keyword evidence="8" id="KW-0378">Hydrolase</keyword>
<dbReference type="Gene3D" id="3.30.2010.10">
    <property type="entry name" value="Metalloproteases ('zincins'), catalytic domain"/>
    <property type="match status" value="1"/>
</dbReference>
<comment type="similarity">
    <text evidence="3">Belongs to the peptidase M48B family.</text>
</comment>
<evidence type="ECO:0000256" key="13">
    <source>
        <dbReference type="SAM" id="Phobius"/>
    </source>
</evidence>
<dbReference type="AlphaFoldDB" id="A0A382AD17"/>
<evidence type="ECO:0000256" key="10">
    <source>
        <dbReference type="ARBA" id="ARBA00022989"/>
    </source>
</evidence>
<evidence type="ECO:0000256" key="11">
    <source>
        <dbReference type="ARBA" id="ARBA00023049"/>
    </source>
</evidence>
<organism evidence="15">
    <name type="scientific">marine metagenome</name>
    <dbReference type="NCBI Taxonomy" id="408172"/>
    <lineage>
        <taxon>unclassified sequences</taxon>
        <taxon>metagenomes</taxon>
        <taxon>ecological metagenomes</taxon>
    </lineage>
</organism>
<gene>
    <name evidence="15" type="ORF">METZ01_LOCUS152270</name>
</gene>
<feature type="transmembrane region" description="Helical" evidence="13">
    <location>
        <begin position="7"/>
        <end position="25"/>
    </location>
</feature>
<dbReference type="GO" id="GO:0006508">
    <property type="term" value="P:proteolysis"/>
    <property type="evidence" value="ECO:0007669"/>
    <property type="project" value="UniProtKB-KW"/>
</dbReference>
<dbReference type="PANTHER" id="PTHR43221:SF1">
    <property type="entry name" value="PROTEASE HTPX"/>
    <property type="match status" value="1"/>
</dbReference>
<evidence type="ECO:0000256" key="3">
    <source>
        <dbReference type="ARBA" id="ARBA00009779"/>
    </source>
</evidence>
<feature type="transmembrane region" description="Helical" evidence="13">
    <location>
        <begin position="141"/>
        <end position="166"/>
    </location>
</feature>
<proteinExistence type="inferred from homology"/>
<dbReference type="EMBL" id="UINC01024883">
    <property type="protein sequence ID" value="SVA99416.1"/>
    <property type="molecule type" value="Genomic_DNA"/>
</dbReference>
<dbReference type="InterPro" id="IPR022919">
    <property type="entry name" value="Pept_M48_protease_HtpX"/>
</dbReference>
<name>A0A382AD17_9ZZZZ</name>
<comment type="subcellular location">
    <subcellularLocation>
        <location evidence="2">Cell membrane</location>
        <topology evidence="2">Multi-pass membrane protein</topology>
    </subcellularLocation>
</comment>
<dbReference type="InterPro" id="IPR001915">
    <property type="entry name" value="Peptidase_M48"/>
</dbReference>
<keyword evidence="10 13" id="KW-1133">Transmembrane helix</keyword>
<dbReference type="HAMAP" id="MF_00188">
    <property type="entry name" value="Pept_M48_protease_HtpX"/>
    <property type="match status" value="1"/>
</dbReference>
<reference evidence="15" key="1">
    <citation type="submission" date="2018-05" db="EMBL/GenBank/DDBJ databases">
        <authorList>
            <person name="Lanie J.A."/>
            <person name="Ng W.-L."/>
            <person name="Kazmierczak K.M."/>
            <person name="Andrzejewski T.M."/>
            <person name="Davidsen T.M."/>
            <person name="Wayne K.J."/>
            <person name="Tettelin H."/>
            <person name="Glass J.I."/>
            <person name="Rusch D."/>
            <person name="Podicherti R."/>
            <person name="Tsui H.-C.T."/>
            <person name="Winkler M.E."/>
        </authorList>
    </citation>
    <scope>NUCLEOTIDE SEQUENCE</scope>
</reference>
<keyword evidence="5" id="KW-0645">Protease</keyword>
<dbReference type="GO" id="GO:0004222">
    <property type="term" value="F:metalloendopeptidase activity"/>
    <property type="evidence" value="ECO:0007669"/>
    <property type="project" value="InterPro"/>
</dbReference>
<evidence type="ECO:0000256" key="9">
    <source>
        <dbReference type="ARBA" id="ARBA00022833"/>
    </source>
</evidence>
<feature type="transmembrane region" description="Helical" evidence="13">
    <location>
        <begin position="178"/>
        <end position="198"/>
    </location>
</feature>
<keyword evidence="7" id="KW-0479">Metal-binding</keyword>
<evidence type="ECO:0000313" key="15">
    <source>
        <dbReference type="EMBL" id="SVA99416.1"/>
    </source>
</evidence>